<dbReference type="SUPFAM" id="SSF109709">
    <property type="entry name" value="KorB DNA-binding domain-like"/>
    <property type="match status" value="1"/>
</dbReference>
<gene>
    <name evidence="1" type="ORF">D1Y85_12070</name>
</gene>
<dbReference type="OrthoDB" id="9135615at2"/>
<dbReference type="RefSeq" id="WP_124151278.1">
    <property type="nucleotide sequence ID" value="NZ_RQIS01000007.1"/>
</dbReference>
<evidence type="ECO:0000313" key="1">
    <source>
        <dbReference type="EMBL" id="RQH06601.1"/>
    </source>
</evidence>
<accession>A0A3N6N757</accession>
<dbReference type="Gene3D" id="1.10.10.2830">
    <property type="match status" value="1"/>
</dbReference>
<keyword evidence="2" id="KW-1185">Reference proteome</keyword>
<protein>
    <recommendedName>
        <fullName evidence="3">ParB/Sulfiredoxin domain-containing protein</fullName>
    </recommendedName>
</protein>
<evidence type="ECO:0000313" key="2">
    <source>
        <dbReference type="Proteomes" id="UP000272778"/>
    </source>
</evidence>
<dbReference type="AlphaFoldDB" id="A0A3N6N757"/>
<organism evidence="1 2">
    <name type="scientific">Paraburkholderia dinghuensis</name>
    <dbReference type="NCBI Taxonomy" id="2305225"/>
    <lineage>
        <taxon>Bacteria</taxon>
        <taxon>Pseudomonadati</taxon>
        <taxon>Pseudomonadota</taxon>
        <taxon>Betaproteobacteria</taxon>
        <taxon>Burkholderiales</taxon>
        <taxon>Burkholderiaceae</taxon>
        <taxon>Paraburkholderia</taxon>
    </lineage>
</organism>
<evidence type="ECO:0008006" key="3">
    <source>
        <dbReference type="Google" id="ProtNLM"/>
    </source>
</evidence>
<comment type="caution">
    <text evidence="1">The sequence shown here is derived from an EMBL/GenBank/DDBJ whole genome shotgun (WGS) entry which is preliminary data.</text>
</comment>
<dbReference type="EMBL" id="RQIS01000007">
    <property type="protein sequence ID" value="RQH06601.1"/>
    <property type="molecule type" value="Genomic_DNA"/>
</dbReference>
<sequence>MPVNKASLLERARTTNSIRTLADAGVIKEDRSYKIPLDLLEEEEGYNPRDYDSPECVEKIRAFADAYKAGRYVPPIEFRVMNGHVLVVEGHQRRRGALLARSEGAEIPWLFGFPFTGDDNDRDARVFTAEDGLKHTPLGLAVVIQRMKNRGLANREIAERIARTPQLVEQYLVLARIPSEAKTMVADGQVDAQAAIALFRKHGDNLVQVLKGLRETVKQEAQTAPENGRPKGGVKAAKPLKAPKVTVAAIRKLEEKQRSTPPLRTGLTPVQLQQVAVAVDAFARVLGGDELLAELREDAGEAANDHVYTLEVAPSQVHAFMEAWALLQPLTFANAA</sequence>
<reference evidence="1 2" key="1">
    <citation type="submission" date="2018-11" db="EMBL/GenBank/DDBJ databases">
        <title>Paraburkholderia sp. DHOA04, isolated from soil.</title>
        <authorList>
            <person name="Gao Z.-H."/>
            <person name="Qiu L.-H."/>
            <person name="Fu J.-C."/>
        </authorList>
    </citation>
    <scope>NUCLEOTIDE SEQUENCE [LARGE SCALE GENOMIC DNA]</scope>
    <source>
        <strain evidence="1 2">DHOA04</strain>
    </source>
</reference>
<name>A0A3N6N757_9BURK</name>
<proteinExistence type="predicted"/>
<dbReference type="Proteomes" id="UP000272778">
    <property type="component" value="Unassembled WGS sequence"/>
</dbReference>